<reference evidence="2 3" key="1">
    <citation type="submission" date="2019-07" db="EMBL/GenBank/DDBJ databases">
        <title>De Novo Assembly of kiwifruit Actinidia rufa.</title>
        <authorList>
            <person name="Sugita-Konishi S."/>
            <person name="Sato K."/>
            <person name="Mori E."/>
            <person name="Abe Y."/>
            <person name="Kisaki G."/>
            <person name="Hamano K."/>
            <person name="Suezawa K."/>
            <person name="Otani M."/>
            <person name="Fukuda T."/>
            <person name="Manabe T."/>
            <person name="Gomi K."/>
            <person name="Tabuchi M."/>
            <person name="Akimitsu K."/>
            <person name="Kataoka I."/>
        </authorList>
    </citation>
    <scope>NUCLEOTIDE SEQUENCE [LARGE SCALE GENOMIC DNA]</scope>
    <source>
        <strain evidence="3">cv. Fuchu</strain>
    </source>
</reference>
<gene>
    <name evidence="2" type="ORF">Acr_06g0002430</name>
</gene>
<protein>
    <submittedName>
        <fullName evidence="2">Uncharacterized protein</fullName>
    </submittedName>
</protein>
<dbReference type="Proteomes" id="UP000585474">
    <property type="component" value="Unassembled WGS sequence"/>
</dbReference>
<name>A0A7J0EPD3_9ERIC</name>
<dbReference type="AlphaFoldDB" id="A0A7J0EPD3"/>
<feature type="region of interest" description="Disordered" evidence="1">
    <location>
        <begin position="136"/>
        <end position="155"/>
    </location>
</feature>
<dbReference type="OrthoDB" id="1746604at2759"/>
<feature type="region of interest" description="Disordered" evidence="1">
    <location>
        <begin position="1"/>
        <end position="47"/>
    </location>
</feature>
<evidence type="ECO:0000256" key="1">
    <source>
        <dbReference type="SAM" id="MobiDB-lite"/>
    </source>
</evidence>
<accession>A0A7J0EPD3</accession>
<comment type="caution">
    <text evidence="2">The sequence shown here is derived from an EMBL/GenBank/DDBJ whole genome shotgun (WGS) entry which is preliminary data.</text>
</comment>
<organism evidence="2 3">
    <name type="scientific">Actinidia rufa</name>
    <dbReference type="NCBI Taxonomy" id="165716"/>
    <lineage>
        <taxon>Eukaryota</taxon>
        <taxon>Viridiplantae</taxon>
        <taxon>Streptophyta</taxon>
        <taxon>Embryophyta</taxon>
        <taxon>Tracheophyta</taxon>
        <taxon>Spermatophyta</taxon>
        <taxon>Magnoliopsida</taxon>
        <taxon>eudicotyledons</taxon>
        <taxon>Gunneridae</taxon>
        <taxon>Pentapetalae</taxon>
        <taxon>asterids</taxon>
        <taxon>Ericales</taxon>
        <taxon>Actinidiaceae</taxon>
        <taxon>Actinidia</taxon>
    </lineage>
</organism>
<proteinExistence type="predicted"/>
<evidence type="ECO:0000313" key="3">
    <source>
        <dbReference type="Proteomes" id="UP000585474"/>
    </source>
</evidence>
<sequence length="192" mass="21028">MEEERIEESSVRLVSSSGGGDGSARWVDGSEVDSQSPPSSLLDENESIRDGYGSVRRRLTKKPKRVDSLYFEAMQIAESHGHDSKCVDNGIKGWKIILWKIWGSGWCCGPSDVIQTIQVARVLGAMEEERIEESSVRLVSSSGGGDGSVSWVDGSEVNSESSPWSMLDENESIRDGYGSVRRRLVLMATIPS</sequence>
<dbReference type="EMBL" id="BJWL01000006">
    <property type="protein sequence ID" value="GFY88303.1"/>
    <property type="molecule type" value="Genomic_DNA"/>
</dbReference>
<keyword evidence="3" id="KW-1185">Reference proteome</keyword>
<evidence type="ECO:0000313" key="2">
    <source>
        <dbReference type="EMBL" id="GFY88303.1"/>
    </source>
</evidence>